<evidence type="ECO:0000313" key="2">
    <source>
        <dbReference type="Proteomes" id="UP001353858"/>
    </source>
</evidence>
<keyword evidence="2" id="KW-1185">Reference proteome</keyword>
<sequence>MVLNCQRLIKTCQTQNCTERKMKQYKPHNRQLINQLGVGLFLKAFGIQLWKREIGFTIWTVSRDRIIET</sequence>
<protein>
    <submittedName>
        <fullName evidence="1">Uncharacterized protein</fullName>
    </submittedName>
</protein>
<accession>A0AAN7Q1E6</accession>
<dbReference type="AlphaFoldDB" id="A0AAN7Q1E6"/>
<reference evidence="2" key="1">
    <citation type="submission" date="2023-01" db="EMBL/GenBank/DDBJ databases">
        <title>Key to firefly adult light organ development and bioluminescence: homeobox transcription factors regulate luciferase expression and transportation to peroxisome.</title>
        <authorList>
            <person name="Fu X."/>
        </authorList>
    </citation>
    <scope>NUCLEOTIDE SEQUENCE [LARGE SCALE GENOMIC DNA]</scope>
</reference>
<evidence type="ECO:0000313" key="1">
    <source>
        <dbReference type="EMBL" id="KAK4882187.1"/>
    </source>
</evidence>
<gene>
    <name evidence="1" type="ORF">RN001_005506</name>
</gene>
<dbReference type="Proteomes" id="UP001353858">
    <property type="component" value="Unassembled WGS sequence"/>
</dbReference>
<dbReference type="EMBL" id="JARPUR010000002">
    <property type="protein sequence ID" value="KAK4882187.1"/>
    <property type="molecule type" value="Genomic_DNA"/>
</dbReference>
<organism evidence="1 2">
    <name type="scientific">Aquatica leii</name>
    <dbReference type="NCBI Taxonomy" id="1421715"/>
    <lineage>
        <taxon>Eukaryota</taxon>
        <taxon>Metazoa</taxon>
        <taxon>Ecdysozoa</taxon>
        <taxon>Arthropoda</taxon>
        <taxon>Hexapoda</taxon>
        <taxon>Insecta</taxon>
        <taxon>Pterygota</taxon>
        <taxon>Neoptera</taxon>
        <taxon>Endopterygota</taxon>
        <taxon>Coleoptera</taxon>
        <taxon>Polyphaga</taxon>
        <taxon>Elateriformia</taxon>
        <taxon>Elateroidea</taxon>
        <taxon>Lampyridae</taxon>
        <taxon>Luciolinae</taxon>
        <taxon>Aquatica</taxon>
    </lineage>
</organism>
<name>A0AAN7Q1E6_9COLE</name>
<comment type="caution">
    <text evidence="1">The sequence shown here is derived from an EMBL/GenBank/DDBJ whole genome shotgun (WGS) entry which is preliminary data.</text>
</comment>
<proteinExistence type="predicted"/>